<evidence type="ECO:0000256" key="10">
    <source>
        <dbReference type="RuleBase" id="RU000520"/>
    </source>
</evidence>
<dbReference type="InterPro" id="IPR042110">
    <property type="entry name" value="Adenylosuccinate_synth_dom2"/>
</dbReference>
<evidence type="ECO:0000256" key="5">
    <source>
        <dbReference type="ARBA" id="ARBA00022755"/>
    </source>
</evidence>
<feature type="binding site" description="in other chain" evidence="8">
    <location>
        <position position="130"/>
    </location>
    <ligand>
        <name>IMP</name>
        <dbReference type="ChEBI" id="CHEBI:58053"/>
        <note>ligand shared between dimeric partners</note>
    </ligand>
</feature>
<dbReference type="Gene3D" id="3.40.440.10">
    <property type="entry name" value="Adenylosuccinate Synthetase, subunit A, domain 1"/>
    <property type="match status" value="1"/>
</dbReference>
<dbReference type="Proteomes" id="UP000003635">
    <property type="component" value="Unassembled WGS sequence"/>
</dbReference>
<dbReference type="HOGENOM" id="CLU_029848_0_0_5"/>
<dbReference type="UniPathway" id="UPA00075">
    <property type="reaction ID" value="UER00335"/>
</dbReference>
<feature type="active site" description="Proton donor" evidence="8">
    <location>
        <position position="41"/>
    </location>
</feature>
<dbReference type="GO" id="GO:0046040">
    <property type="term" value="P:IMP metabolic process"/>
    <property type="evidence" value="ECO:0007669"/>
    <property type="project" value="TreeGrafter"/>
</dbReference>
<dbReference type="eggNOG" id="COG0104">
    <property type="taxonomic scope" value="Bacteria"/>
</dbReference>
<sequence length="430" mass="46418">MANVVVVGAQWGDEGKGKIVDWLSERADVIARFQGGHNAGHTLVIDGAVYKLHALPSGVVRGGKLSVIGNGVVLDPWHLLEEIETLRGQGVDITPETLMIAENTPLILPFHGELDRAREGMNSVAKIGTTGRGIGPAYEDKVGRRVIRVADLADGPTLERRVDRALVHHNALRSGLGLEPVDRDALLTKLREVAPKILAYAQPVWKVLNDRRKAGQRILFEGAQGALLDIDFGTYPFVTSSNVIAGQAATGTGIGPGSIDFVLGIVKAYTTRVGEGPFPTELDDADGQRLGERGHEFGTTTGRKRRCGWFDACLVRQTCATSGVSGISLTKLDVLDGFDELKICTGYRLDGEVLDYLPTAAERQARVEPIYETIPGWQGSTAGARSWADLPAEAIKYVRRIEELIQCPVALVSTSPERDDTILVTDPFAD</sequence>
<comment type="caution">
    <text evidence="11">The sequence shown here is derived from an EMBL/GenBank/DDBJ whole genome shotgun (WGS) entry which is preliminary data.</text>
</comment>
<proteinExistence type="inferred from homology"/>
<dbReference type="NCBIfam" id="NF002223">
    <property type="entry name" value="PRK01117.1"/>
    <property type="match status" value="1"/>
</dbReference>
<dbReference type="GO" id="GO:0044208">
    <property type="term" value="P:'de novo' AMP biosynthetic process"/>
    <property type="evidence" value="ECO:0007669"/>
    <property type="project" value="UniProtKB-UniRule"/>
</dbReference>
<name>Q2CIV3_OCEGH</name>
<evidence type="ECO:0000313" key="11">
    <source>
        <dbReference type="EMBL" id="EAR52486.1"/>
    </source>
</evidence>
<dbReference type="GO" id="GO:0005525">
    <property type="term" value="F:GTP binding"/>
    <property type="evidence" value="ECO:0007669"/>
    <property type="project" value="UniProtKB-UniRule"/>
</dbReference>
<comment type="pathway">
    <text evidence="8 10">Purine metabolism; AMP biosynthesis via de novo pathway; AMP from IMP: step 1/2.</text>
</comment>
<evidence type="ECO:0000256" key="9">
    <source>
        <dbReference type="PROSITE-ProRule" id="PRU10134"/>
    </source>
</evidence>
<keyword evidence="8" id="KW-0963">Cytoplasm</keyword>
<dbReference type="InterPro" id="IPR027417">
    <property type="entry name" value="P-loop_NTPase"/>
</dbReference>
<keyword evidence="3 8" id="KW-0479">Metal-binding</keyword>
<comment type="subcellular location">
    <subcellularLocation>
        <location evidence="8">Cytoplasm</location>
    </subcellularLocation>
</comment>
<evidence type="ECO:0000256" key="3">
    <source>
        <dbReference type="ARBA" id="ARBA00022723"/>
    </source>
</evidence>
<dbReference type="EC" id="6.3.4.4" evidence="8 10"/>
<dbReference type="InterPro" id="IPR042111">
    <property type="entry name" value="Adenylosuccinate_synth_dom3"/>
</dbReference>
<feature type="active site" description="Proton acceptor" evidence="8">
    <location>
        <position position="13"/>
    </location>
</feature>
<feature type="binding site" description="in other chain" evidence="8">
    <location>
        <position position="224"/>
    </location>
    <ligand>
        <name>IMP</name>
        <dbReference type="ChEBI" id="CHEBI:58053"/>
        <note>ligand shared between dimeric partners</note>
    </ligand>
</feature>
<dbReference type="GO" id="GO:0000287">
    <property type="term" value="F:magnesium ion binding"/>
    <property type="evidence" value="ECO:0007669"/>
    <property type="project" value="UniProtKB-UniRule"/>
</dbReference>
<dbReference type="GO" id="GO:0005737">
    <property type="term" value="C:cytoplasm"/>
    <property type="evidence" value="ECO:0007669"/>
    <property type="project" value="UniProtKB-SubCell"/>
</dbReference>
<evidence type="ECO:0000256" key="1">
    <source>
        <dbReference type="ARBA" id="ARBA00011738"/>
    </source>
</evidence>
<feature type="binding site" description="in other chain" evidence="8">
    <location>
        <begin position="13"/>
        <end position="16"/>
    </location>
    <ligand>
        <name>IMP</name>
        <dbReference type="ChEBI" id="CHEBI:58053"/>
        <note>ligand shared between dimeric partners</note>
    </ligand>
</feature>
<evidence type="ECO:0000256" key="4">
    <source>
        <dbReference type="ARBA" id="ARBA00022741"/>
    </source>
</evidence>
<dbReference type="STRING" id="314256.OG2516_05243"/>
<evidence type="ECO:0000256" key="6">
    <source>
        <dbReference type="ARBA" id="ARBA00022842"/>
    </source>
</evidence>
<dbReference type="FunFam" id="1.10.300.10:FF:000001">
    <property type="entry name" value="Adenylosuccinate synthetase"/>
    <property type="match status" value="1"/>
</dbReference>
<keyword evidence="6 8" id="KW-0460">Magnesium</keyword>
<dbReference type="PROSITE" id="PS01266">
    <property type="entry name" value="ADENYLOSUCCIN_SYN_1"/>
    <property type="match status" value="1"/>
</dbReference>
<feature type="binding site" description="in other chain" evidence="8">
    <location>
        <position position="239"/>
    </location>
    <ligand>
        <name>IMP</name>
        <dbReference type="ChEBI" id="CHEBI:58053"/>
        <note>ligand shared between dimeric partners</note>
    </ligand>
</feature>
<dbReference type="Gene3D" id="1.10.300.10">
    <property type="entry name" value="Adenylosuccinate Synthetase, subunit A, domain 2"/>
    <property type="match status" value="1"/>
</dbReference>
<dbReference type="PANTHER" id="PTHR11846">
    <property type="entry name" value="ADENYLOSUCCINATE SYNTHETASE"/>
    <property type="match status" value="1"/>
</dbReference>
<protein>
    <recommendedName>
        <fullName evidence="8 10">Adenylosuccinate synthetase</fullName>
        <shortName evidence="8">AMPSase</shortName>
        <shortName evidence="8">AdSS</shortName>
        <ecNumber evidence="8 10">6.3.4.4</ecNumber>
    </recommendedName>
    <alternativeName>
        <fullName evidence="8">IMP--aspartate ligase</fullName>
    </alternativeName>
</protein>
<feature type="binding site" evidence="8">
    <location>
        <begin position="40"/>
        <end position="42"/>
    </location>
    <ligand>
        <name>GTP</name>
        <dbReference type="ChEBI" id="CHEBI:37565"/>
    </ligand>
</feature>
<keyword evidence="12" id="KW-1185">Reference proteome</keyword>
<dbReference type="InterPro" id="IPR033128">
    <property type="entry name" value="Adenylosuccin_syn_Lys_AS"/>
</dbReference>
<accession>Q2CIV3</accession>
<keyword evidence="2 8" id="KW-0436">Ligase</keyword>
<dbReference type="SMART" id="SM00788">
    <property type="entry name" value="Adenylsucc_synt"/>
    <property type="match status" value="1"/>
</dbReference>
<feature type="binding site" description="in other chain" evidence="8">
    <location>
        <position position="303"/>
    </location>
    <ligand>
        <name>IMP</name>
        <dbReference type="ChEBI" id="CHEBI:58053"/>
        <note>ligand shared between dimeric partners</note>
    </ligand>
</feature>
<reference evidence="11 12" key="1">
    <citation type="journal article" date="2010" name="J. Bacteriol.">
        <title>Genome sequences of Oceanicola granulosus HTCC2516(T) and Oceanicola batsensis HTCC2597(TDelta).</title>
        <authorList>
            <person name="Thrash J.C."/>
            <person name="Cho J.C."/>
            <person name="Vergin K.L."/>
            <person name="Giovannoni S.J."/>
        </authorList>
    </citation>
    <scope>NUCLEOTIDE SEQUENCE [LARGE SCALE GENOMIC DNA]</scope>
    <source>
        <strain evidence="12">ATCC BAA-861 / DSM 15982 / KCTC 12143 / HTCC2516</strain>
    </source>
</reference>
<comment type="function">
    <text evidence="8">Plays an important role in the de novo pathway of purine nucleotide biosynthesis. Catalyzes the first committed step in the biosynthesis of AMP from IMP.</text>
</comment>
<dbReference type="Gene3D" id="3.90.170.10">
    <property type="entry name" value="Adenylosuccinate Synthetase, subunit A, domain 3"/>
    <property type="match status" value="1"/>
</dbReference>
<feature type="binding site" evidence="8">
    <location>
        <begin position="12"/>
        <end position="18"/>
    </location>
    <ligand>
        <name>GTP</name>
        <dbReference type="ChEBI" id="CHEBI:37565"/>
    </ligand>
</feature>
<feature type="binding site" evidence="8">
    <location>
        <position position="305"/>
    </location>
    <ligand>
        <name>GTP</name>
        <dbReference type="ChEBI" id="CHEBI:37565"/>
    </ligand>
</feature>
<feature type="binding site" evidence="8">
    <location>
        <position position="13"/>
    </location>
    <ligand>
        <name>Mg(2+)</name>
        <dbReference type="ChEBI" id="CHEBI:18420"/>
    </ligand>
</feature>
<dbReference type="PANTHER" id="PTHR11846:SF0">
    <property type="entry name" value="ADENYLOSUCCINATE SYNTHETASE"/>
    <property type="match status" value="1"/>
</dbReference>
<feature type="binding site" evidence="8">
    <location>
        <position position="144"/>
    </location>
    <ligand>
        <name>IMP</name>
        <dbReference type="ChEBI" id="CHEBI:58053"/>
        <note>ligand shared between dimeric partners</note>
    </ligand>
</feature>
<feature type="binding site" evidence="8">
    <location>
        <begin position="413"/>
        <end position="415"/>
    </location>
    <ligand>
        <name>GTP</name>
        <dbReference type="ChEBI" id="CHEBI:37565"/>
    </ligand>
</feature>
<dbReference type="Pfam" id="PF00709">
    <property type="entry name" value="Adenylsucc_synt"/>
    <property type="match status" value="1"/>
</dbReference>
<feature type="binding site" evidence="8">
    <location>
        <begin position="299"/>
        <end position="305"/>
    </location>
    <ligand>
        <name>substrate</name>
    </ligand>
</feature>
<dbReference type="InterPro" id="IPR042109">
    <property type="entry name" value="Adenylosuccinate_synth_dom1"/>
</dbReference>
<feature type="binding site" evidence="8">
    <location>
        <position position="40"/>
    </location>
    <ligand>
        <name>Mg(2+)</name>
        <dbReference type="ChEBI" id="CHEBI:18420"/>
    </ligand>
</feature>
<feature type="active site" evidence="9">
    <location>
        <position position="141"/>
    </location>
</feature>
<dbReference type="CDD" id="cd03108">
    <property type="entry name" value="AdSS"/>
    <property type="match status" value="1"/>
</dbReference>
<dbReference type="SUPFAM" id="SSF52540">
    <property type="entry name" value="P-loop containing nucleoside triphosphate hydrolases"/>
    <property type="match status" value="1"/>
</dbReference>
<keyword evidence="4 8" id="KW-0547">Nucleotide-binding</keyword>
<gene>
    <name evidence="8" type="primary">purA</name>
    <name evidence="11" type="ORF">OG2516_05243</name>
</gene>
<dbReference type="NCBIfam" id="TIGR00184">
    <property type="entry name" value="purA"/>
    <property type="match status" value="1"/>
</dbReference>
<comment type="subunit">
    <text evidence="1 8">Homodimer.</text>
</comment>
<dbReference type="RefSeq" id="WP_007254576.1">
    <property type="nucleotide sequence ID" value="NZ_CH724107.1"/>
</dbReference>
<dbReference type="OrthoDB" id="9807553at2"/>
<dbReference type="EMBL" id="AAOT01000003">
    <property type="protein sequence ID" value="EAR52486.1"/>
    <property type="molecule type" value="Genomic_DNA"/>
</dbReference>
<keyword evidence="5 8" id="KW-0658">Purine biosynthesis</keyword>
<keyword evidence="7 8" id="KW-0342">GTP-binding</keyword>
<dbReference type="GO" id="GO:0004019">
    <property type="term" value="F:adenylosuccinate synthase activity"/>
    <property type="evidence" value="ECO:0007669"/>
    <property type="project" value="UniProtKB-UniRule"/>
</dbReference>
<evidence type="ECO:0000256" key="7">
    <source>
        <dbReference type="ARBA" id="ARBA00023134"/>
    </source>
</evidence>
<comment type="cofactor">
    <cofactor evidence="8">
        <name>Mg(2+)</name>
        <dbReference type="ChEBI" id="CHEBI:18420"/>
    </cofactor>
    <text evidence="8">Binds 1 Mg(2+) ion per subunit.</text>
</comment>
<organism evidence="11 12">
    <name type="scientific">Oceanicola granulosus (strain ATCC BAA-861 / DSM 15982 / KCTC 12143 / HTCC2516)</name>
    <dbReference type="NCBI Taxonomy" id="314256"/>
    <lineage>
        <taxon>Bacteria</taxon>
        <taxon>Pseudomonadati</taxon>
        <taxon>Pseudomonadota</taxon>
        <taxon>Alphaproteobacteria</taxon>
        <taxon>Rhodobacterales</taxon>
        <taxon>Roseobacteraceae</taxon>
        <taxon>Oceanicola</taxon>
    </lineage>
</organism>
<dbReference type="InterPro" id="IPR018220">
    <property type="entry name" value="Adenylosuccin_syn_GTP-bd"/>
</dbReference>
<feature type="binding site" evidence="8">
    <location>
        <begin position="331"/>
        <end position="333"/>
    </location>
    <ligand>
        <name>GTP</name>
        <dbReference type="ChEBI" id="CHEBI:37565"/>
    </ligand>
</feature>
<dbReference type="HAMAP" id="MF_00011">
    <property type="entry name" value="Adenylosucc_synth"/>
    <property type="match status" value="1"/>
</dbReference>
<dbReference type="PROSITE" id="PS00513">
    <property type="entry name" value="ADENYLOSUCCIN_SYN_2"/>
    <property type="match status" value="1"/>
</dbReference>
<evidence type="ECO:0000256" key="2">
    <source>
        <dbReference type="ARBA" id="ARBA00022598"/>
    </source>
</evidence>
<evidence type="ECO:0000313" key="12">
    <source>
        <dbReference type="Proteomes" id="UP000003635"/>
    </source>
</evidence>
<dbReference type="FunFam" id="3.90.170.10:FF:000001">
    <property type="entry name" value="Adenylosuccinate synthetase"/>
    <property type="match status" value="1"/>
</dbReference>
<evidence type="ECO:0000256" key="8">
    <source>
        <dbReference type="HAMAP-Rule" id="MF_00011"/>
    </source>
</evidence>
<comment type="similarity">
    <text evidence="8 10">Belongs to the adenylosuccinate synthetase family.</text>
</comment>
<comment type="catalytic activity">
    <reaction evidence="8 10">
        <text>IMP + L-aspartate + GTP = N(6)-(1,2-dicarboxyethyl)-AMP + GDP + phosphate + 2 H(+)</text>
        <dbReference type="Rhea" id="RHEA:15753"/>
        <dbReference type="ChEBI" id="CHEBI:15378"/>
        <dbReference type="ChEBI" id="CHEBI:29991"/>
        <dbReference type="ChEBI" id="CHEBI:37565"/>
        <dbReference type="ChEBI" id="CHEBI:43474"/>
        <dbReference type="ChEBI" id="CHEBI:57567"/>
        <dbReference type="ChEBI" id="CHEBI:58053"/>
        <dbReference type="ChEBI" id="CHEBI:58189"/>
        <dbReference type="EC" id="6.3.4.4"/>
    </reaction>
</comment>
<dbReference type="InterPro" id="IPR001114">
    <property type="entry name" value="Adenylosuccinate_synthetase"/>
</dbReference>
<feature type="binding site" description="in other chain" evidence="8">
    <location>
        <begin position="38"/>
        <end position="41"/>
    </location>
    <ligand>
        <name>IMP</name>
        <dbReference type="ChEBI" id="CHEBI:58053"/>
        <note>ligand shared between dimeric partners</note>
    </ligand>
</feature>
<dbReference type="AlphaFoldDB" id="Q2CIV3"/>